<dbReference type="InterPro" id="IPR011761">
    <property type="entry name" value="ATP-grasp"/>
</dbReference>
<feature type="binding site" evidence="6">
    <location>
        <begin position="321"/>
        <end position="323"/>
    </location>
    <ligand>
        <name>substrate</name>
        <note>ligand shared with subunit alpha</note>
    </ligand>
</feature>
<dbReference type="SUPFAM" id="SSF56059">
    <property type="entry name" value="Glutathione synthetase ATP-binding domain-like"/>
    <property type="match status" value="1"/>
</dbReference>
<comment type="catalytic activity">
    <reaction evidence="6">
        <text>GTP + succinate + CoA = succinyl-CoA + GDP + phosphate</text>
        <dbReference type="Rhea" id="RHEA:22120"/>
        <dbReference type="ChEBI" id="CHEBI:30031"/>
        <dbReference type="ChEBI" id="CHEBI:37565"/>
        <dbReference type="ChEBI" id="CHEBI:43474"/>
        <dbReference type="ChEBI" id="CHEBI:57287"/>
        <dbReference type="ChEBI" id="CHEBI:57292"/>
        <dbReference type="ChEBI" id="CHEBI:58189"/>
    </reaction>
</comment>
<feature type="binding site" evidence="6">
    <location>
        <position position="99"/>
    </location>
    <ligand>
        <name>ATP</name>
        <dbReference type="ChEBI" id="CHEBI:30616"/>
    </ligand>
</feature>
<comment type="pathway">
    <text evidence="6">Carbohydrate metabolism; tricarboxylic acid cycle; succinate from succinyl-CoA (ligase route): step 1/1.</text>
</comment>
<keyword evidence="3 6" id="KW-0479">Metal-binding</keyword>
<dbReference type="PROSITE" id="PS01217">
    <property type="entry name" value="SUCCINYL_COA_LIG_3"/>
    <property type="match status" value="1"/>
</dbReference>
<feature type="binding site" evidence="6">
    <location>
        <position position="107"/>
    </location>
    <ligand>
        <name>ATP</name>
        <dbReference type="ChEBI" id="CHEBI:30616"/>
    </ligand>
</feature>
<dbReference type="Gene3D" id="3.40.50.261">
    <property type="entry name" value="Succinyl-CoA synthetase domains"/>
    <property type="match status" value="1"/>
</dbReference>
<dbReference type="PIRSF" id="PIRSF001554">
    <property type="entry name" value="SucCS_beta"/>
    <property type="match status" value="1"/>
</dbReference>
<keyword evidence="1 6" id="KW-0816">Tricarboxylic acid cycle</keyword>
<dbReference type="EMBL" id="BOQT01000001">
    <property type="protein sequence ID" value="GIN18958.1"/>
    <property type="molecule type" value="Genomic_DNA"/>
</dbReference>
<dbReference type="InterPro" id="IPR016102">
    <property type="entry name" value="Succinyl-CoA_synth-like"/>
</dbReference>
<comment type="function">
    <text evidence="6">Succinyl-CoA synthetase functions in the citric acid cycle (TCA), coupling the hydrolysis of succinyl-CoA to the synthesis of either ATP or GTP and thus represents the only step of substrate-level phosphorylation in the TCA. The beta subunit provides nucleotide specificity of the enzyme and binds the substrate succinate, while the binding sites for coenzyme A and phosphate are found in the alpha subunit.</text>
</comment>
<dbReference type="InterPro" id="IPR017866">
    <property type="entry name" value="Succ-CoA_synthase_bsu_CS"/>
</dbReference>
<comment type="caution">
    <text evidence="9">The sequence shown here is derived from an EMBL/GenBank/DDBJ whole genome shotgun (WGS) entry which is preliminary data.</text>
</comment>
<evidence type="ECO:0000313" key="9">
    <source>
        <dbReference type="EMBL" id="GIN18958.1"/>
    </source>
</evidence>
<evidence type="ECO:0000256" key="6">
    <source>
        <dbReference type="HAMAP-Rule" id="MF_00558"/>
    </source>
</evidence>
<dbReference type="NCBIfam" id="NF001913">
    <property type="entry name" value="PRK00696.1"/>
    <property type="match status" value="1"/>
</dbReference>
<feature type="binding site" evidence="6">
    <location>
        <begin position="53"/>
        <end position="55"/>
    </location>
    <ligand>
        <name>ATP</name>
        <dbReference type="ChEBI" id="CHEBI:30616"/>
    </ligand>
</feature>
<feature type="binding site" evidence="6">
    <location>
        <position position="264"/>
    </location>
    <ligand>
        <name>substrate</name>
        <note>ligand shared with subunit alpha</note>
    </ligand>
</feature>
<dbReference type="Proteomes" id="UP000680279">
    <property type="component" value="Unassembled WGS sequence"/>
</dbReference>
<proteinExistence type="inferred from homology"/>
<dbReference type="EC" id="6.2.1.5" evidence="6"/>
<evidence type="ECO:0000256" key="4">
    <source>
        <dbReference type="ARBA" id="ARBA00022741"/>
    </source>
</evidence>
<keyword evidence="6 7" id="KW-0067">ATP-binding</keyword>
<dbReference type="GO" id="GO:0016874">
    <property type="term" value="F:ligase activity"/>
    <property type="evidence" value="ECO:0007669"/>
    <property type="project" value="UniProtKB-KW"/>
</dbReference>
<keyword evidence="10" id="KW-1185">Reference proteome</keyword>
<dbReference type="InterPro" id="IPR013815">
    <property type="entry name" value="ATP_grasp_subdomain_1"/>
</dbReference>
<feature type="binding site" evidence="6">
    <location>
        <position position="46"/>
    </location>
    <ligand>
        <name>ATP</name>
        <dbReference type="ChEBI" id="CHEBI:30616"/>
    </ligand>
</feature>
<evidence type="ECO:0000313" key="10">
    <source>
        <dbReference type="Proteomes" id="UP000680279"/>
    </source>
</evidence>
<evidence type="ECO:0000256" key="1">
    <source>
        <dbReference type="ARBA" id="ARBA00022532"/>
    </source>
</evidence>
<keyword evidence="5 6" id="KW-0460">Magnesium</keyword>
<feature type="domain" description="ATP-grasp" evidence="8">
    <location>
        <begin position="9"/>
        <end position="227"/>
    </location>
</feature>
<feature type="binding site" evidence="6">
    <location>
        <position position="102"/>
    </location>
    <ligand>
        <name>ATP</name>
        <dbReference type="ChEBI" id="CHEBI:30616"/>
    </ligand>
</feature>
<comment type="cofactor">
    <cofactor evidence="6">
        <name>Mg(2+)</name>
        <dbReference type="ChEBI" id="CHEBI:18420"/>
    </cofactor>
    <text evidence="6">Binds 1 Mg(2+) ion per subunit.</text>
</comment>
<dbReference type="SUPFAM" id="SSF52210">
    <property type="entry name" value="Succinyl-CoA synthetase domains"/>
    <property type="match status" value="1"/>
</dbReference>
<dbReference type="InterPro" id="IPR005811">
    <property type="entry name" value="SUCC_ACL_C"/>
</dbReference>
<comment type="subunit">
    <text evidence="6">Heterotetramer of two alpha and two beta subunits.</text>
</comment>
<dbReference type="Gene3D" id="3.30.470.20">
    <property type="entry name" value="ATP-grasp fold, B domain"/>
    <property type="match status" value="1"/>
</dbReference>
<dbReference type="InterPro" id="IPR013650">
    <property type="entry name" value="ATP-grasp_succ-CoA_synth-type"/>
</dbReference>
<feature type="binding site" evidence="6">
    <location>
        <position position="199"/>
    </location>
    <ligand>
        <name>Mg(2+)</name>
        <dbReference type="ChEBI" id="CHEBI:18420"/>
    </ligand>
</feature>
<evidence type="ECO:0000256" key="7">
    <source>
        <dbReference type="PROSITE-ProRule" id="PRU00409"/>
    </source>
</evidence>
<evidence type="ECO:0000259" key="8">
    <source>
        <dbReference type="PROSITE" id="PS50975"/>
    </source>
</evidence>
<protein>
    <recommendedName>
        <fullName evidence="6">Succinate--CoA ligase [ADP-forming] subunit beta</fullName>
        <ecNumber evidence="6">6.2.1.5</ecNumber>
    </recommendedName>
    <alternativeName>
        <fullName evidence="6">Succinyl-CoA synthetase subunit beta</fullName>
        <shortName evidence="6">SCS-beta</shortName>
    </alternativeName>
</protein>
<dbReference type="NCBIfam" id="TIGR01016">
    <property type="entry name" value="sucCoAbeta"/>
    <property type="match status" value="1"/>
</dbReference>
<dbReference type="PANTHER" id="PTHR11815:SF10">
    <property type="entry name" value="SUCCINATE--COA LIGASE [GDP-FORMING] SUBUNIT BETA, MITOCHONDRIAL"/>
    <property type="match status" value="1"/>
</dbReference>
<reference evidence="9 10" key="1">
    <citation type="submission" date="2021-03" db="EMBL/GenBank/DDBJ databases">
        <title>Antimicrobial resistance genes in bacteria isolated from Japanese honey, and their potential for conferring macrolide and lincosamide resistance in the American foulbrood pathogen Paenibacillus larvae.</title>
        <authorList>
            <person name="Okamoto M."/>
            <person name="Kumagai M."/>
            <person name="Kanamori H."/>
            <person name="Takamatsu D."/>
        </authorList>
    </citation>
    <scope>NUCLEOTIDE SEQUENCE [LARGE SCALE GENOMIC DNA]</scope>
    <source>
        <strain evidence="9 10">J1TS3</strain>
    </source>
</reference>
<sequence length="386" mass="41489">MNIHEYQGKEILRKYGVSVPNGTVAFTVDEAVEAAKGLGSDVTVVKAQIHAGGRGKAGGVKVAKNLDEVRTYAEEILGKTLVTHQTGPEGKEVKRLLIEEGCDIKKEYYVGLVVDRSTDRVVLMASEEGGTEIEEVAEKTPEKIFKEVVDPLVGLTGFQARRIAFNINIPNELVGKAAKFMISLYNAFVDNDCSIAEINPLVVTGDGNVLALDAKLNFDDNALFKHKDILEYRDLDEEDAKEIEASKYDLSYIALDGNIGCMVNGAGLAMSTMDIIKYYGGEPANFLDVGGGATAEKVTEAFKIILSDEAVKGIFVNIFGGIMKCDVIASGVVEAVHQVGLEVPLVVRLEGTNVDKGKEILNESGLNITAADSMADGAQKIVELVK</sequence>
<feature type="binding site" evidence="6">
    <location>
        <position position="213"/>
    </location>
    <ligand>
        <name>Mg(2+)</name>
        <dbReference type="ChEBI" id="CHEBI:18420"/>
    </ligand>
</feature>
<evidence type="ECO:0000256" key="3">
    <source>
        <dbReference type="ARBA" id="ARBA00022723"/>
    </source>
</evidence>
<accession>A0ABQ4K253</accession>
<dbReference type="PROSITE" id="PS50975">
    <property type="entry name" value="ATP_GRASP"/>
    <property type="match status" value="1"/>
</dbReference>
<comment type="catalytic activity">
    <reaction evidence="6">
        <text>succinate + ATP + CoA = succinyl-CoA + ADP + phosphate</text>
        <dbReference type="Rhea" id="RHEA:17661"/>
        <dbReference type="ChEBI" id="CHEBI:30031"/>
        <dbReference type="ChEBI" id="CHEBI:30616"/>
        <dbReference type="ChEBI" id="CHEBI:43474"/>
        <dbReference type="ChEBI" id="CHEBI:57287"/>
        <dbReference type="ChEBI" id="CHEBI:57292"/>
        <dbReference type="ChEBI" id="CHEBI:456216"/>
        <dbReference type="EC" id="6.2.1.5"/>
    </reaction>
</comment>
<dbReference type="PANTHER" id="PTHR11815">
    <property type="entry name" value="SUCCINYL-COA SYNTHETASE BETA CHAIN"/>
    <property type="match status" value="1"/>
</dbReference>
<comment type="similarity">
    <text evidence="6">Belongs to the succinate/malate CoA ligase beta subunit family.</text>
</comment>
<dbReference type="Gene3D" id="3.30.1490.20">
    <property type="entry name" value="ATP-grasp fold, A domain"/>
    <property type="match status" value="1"/>
</dbReference>
<evidence type="ECO:0000256" key="2">
    <source>
        <dbReference type="ARBA" id="ARBA00022598"/>
    </source>
</evidence>
<gene>
    <name evidence="6 9" type="primary">sucC</name>
    <name evidence="9" type="ORF">J1TS3_00920</name>
</gene>
<keyword evidence="2 6" id="KW-0436">Ligase</keyword>
<evidence type="ECO:0000256" key="5">
    <source>
        <dbReference type="ARBA" id="ARBA00022842"/>
    </source>
</evidence>
<keyword evidence="4 6" id="KW-0547">Nucleotide-binding</keyword>
<dbReference type="Pfam" id="PF08442">
    <property type="entry name" value="ATP-grasp_2"/>
    <property type="match status" value="1"/>
</dbReference>
<dbReference type="HAMAP" id="MF_00558">
    <property type="entry name" value="Succ_CoA_beta"/>
    <property type="match status" value="1"/>
</dbReference>
<dbReference type="RefSeq" id="WP_018705154.1">
    <property type="nucleotide sequence ID" value="NZ_BOQT01000001.1"/>
</dbReference>
<dbReference type="Pfam" id="PF00549">
    <property type="entry name" value="Ligase_CoA"/>
    <property type="match status" value="1"/>
</dbReference>
<dbReference type="InterPro" id="IPR005809">
    <property type="entry name" value="Succ_CoA_ligase-like_bsu"/>
</dbReference>
<organism evidence="9 10">
    <name type="scientific">Siminovitchia fordii</name>
    <dbReference type="NCBI Taxonomy" id="254759"/>
    <lineage>
        <taxon>Bacteria</taxon>
        <taxon>Bacillati</taxon>
        <taxon>Bacillota</taxon>
        <taxon>Bacilli</taxon>
        <taxon>Bacillales</taxon>
        <taxon>Bacillaceae</taxon>
        <taxon>Siminovitchia</taxon>
    </lineage>
</organism>
<name>A0ABQ4K253_9BACI</name>